<dbReference type="PROSITE" id="PS00799">
    <property type="entry name" value="GRANULINS"/>
    <property type="match status" value="5"/>
</dbReference>
<keyword evidence="10" id="KW-0458">Lysosome</keyword>
<dbReference type="FunFam" id="2.10.25.160:FF:000004">
    <property type="entry name" value="Granulin precursor"/>
    <property type="match status" value="1"/>
</dbReference>
<dbReference type="GO" id="GO:0050793">
    <property type="term" value="P:regulation of developmental process"/>
    <property type="evidence" value="ECO:0007669"/>
    <property type="project" value="UniProtKB-ARBA"/>
</dbReference>
<dbReference type="Ensembl" id="ENSCWAT00000029800.1">
    <property type="protein sequence ID" value="ENSCWAP00000027492.1"/>
    <property type="gene ID" value="ENSCWAG00000020728.1"/>
</dbReference>
<feature type="disulfide bond" evidence="17">
    <location>
        <begin position="394"/>
        <end position="407"/>
    </location>
</feature>
<feature type="disulfide bond" evidence="17">
    <location>
        <begin position="319"/>
        <end position="332"/>
    </location>
</feature>
<dbReference type="GO" id="GO:0051130">
    <property type="term" value="P:positive regulation of cellular component organization"/>
    <property type="evidence" value="ECO:0007669"/>
    <property type="project" value="UniProtKB-ARBA"/>
</dbReference>
<comment type="similarity">
    <text evidence="3">Belongs to the granulin family.</text>
</comment>
<feature type="domain" description="Granulins" evidence="19">
    <location>
        <begin position="319"/>
        <end position="332"/>
    </location>
</feature>
<protein>
    <recommendedName>
        <fullName evidence="14">Progranulin</fullName>
    </recommendedName>
    <alternativeName>
        <fullName evidence="15">Acrogranin</fullName>
    </alternativeName>
    <alternativeName>
        <fullName evidence="16">Proepithelin</fullName>
    </alternativeName>
</protein>
<feature type="disulfide bond" evidence="17">
    <location>
        <begin position="288"/>
        <end position="300"/>
    </location>
</feature>
<accession>A0A8C3YRT0</accession>
<dbReference type="Proteomes" id="UP000694540">
    <property type="component" value="Unplaced"/>
</dbReference>
<dbReference type="InterPro" id="IPR039036">
    <property type="entry name" value="Granulin_fam"/>
</dbReference>
<evidence type="ECO:0000256" key="8">
    <source>
        <dbReference type="ARBA" id="ARBA00023157"/>
    </source>
</evidence>
<dbReference type="AlphaFoldDB" id="A0A8C3YRT0"/>
<keyword evidence="8 17" id="KW-1015">Disulfide bond</keyword>
<evidence type="ECO:0000256" key="3">
    <source>
        <dbReference type="ARBA" id="ARBA00010093"/>
    </source>
</evidence>
<proteinExistence type="inferred from homology"/>
<evidence type="ECO:0000256" key="12">
    <source>
        <dbReference type="ARBA" id="ARBA00058126"/>
    </source>
</evidence>
<keyword evidence="21" id="KW-1185">Reference proteome</keyword>
<evidence type="ECO:0000256" key="10">
    <source>
        <dbReference type="ARBA" id="ARBA00023228"/>
    </source>
</evidence>
<feature type="disulfide bond" evidence="17">
    <location>
        <begin position="126"/>
        <end position="139"/>
    </location>
</feature>
<keyword evidence="9" id="KW-0325">Glycoprotein</keyword>
<dbReference type="GO" id="GO:0051649">
    <property type="term" value="P:establishment of localization in cell"/>
    <property type="evidence" value="ECO:0007669"/>
    <property type="project" value="UniProtKB-ARBA"/>
</dbReference>
<feature type="disulfide bond" evidence="17">
    <location>
        <begin position="311"/>
        <end position="325"/>
    </location>
</feature>
<organism evidence="20 21">
    <name type="scientific">Catagonus wagneri</name>
    <name type="common">Chacoan peccary</name>
    <dbReference type="NCBI Taxonomy" id="51154"/>
    <lineage>
        <taxon>Eukaryota</taxon>
        <taxon>Metazoa</taxon>
        <taxon>Chordata</taxon>
        <taxon>Craniata</taxon>
        <taxon>Vertebrata</taxon>
        <taxon>Euteleostomi</taxon>
        <taxon>Mammalia</taxon>
        <taxon>Eutheria</taxon>
        <taxon>Laurasiatheria</taxon>
        <taxon>Artiodactyla</taxon>
        <taxon>Suina</taxon>
        <taxon>Tayassuidae</taxon>
        <taxon>Catagonus</taxon>
    </lineage>
</organism>
<dbReference type="Pfam" id="PF00396">
    <property type="entry name" value="Granulin"/>
    <property type="match status" value="5"/>
</dbReference>
<dbReference type="GO" id="GO:0005764">
    <property type="term" value="C:lysosome"/>
    <property type="evidence" value="ECO:0007669"/>
    <property type="project" value="UniProtKB-SubCell"/>
</dbReference>
<gene>
    <name evidence="20" type="primary">GRN</name>
</gene>
<sequence>MWTLVSWVALVTGLVAGTQCPDGQLCPVACCVDPGGDSYICCNPIPDKSPKALSRNLGTPCQTDTHCSPGHSCVNTTSGTSRCCPFPDAVSCGDGHHCCPWGFHCSADGRSCFQRSDAEPSGATQCPDSQYQCPNSSTCCTMLDGSWGCCPLPQAVCCQDHVHCCPTGYKCNIEKGTCDQGAHRVLWKKKVPPQLSQQKPPASGSDVSCDNVTSCSSFSTCCPLTPGEWGCCPVPEAVCCSDHRHCCPKGYTCLADGHCKKEKKVVSGLYKAPARQASLPHSRNTTGCDQHTSCPVGQTCCPSLSRGWACCQLPHAVCCEDRKHCCPAGYTCNVKARTCEKEVDSAPARTHLPRGHSLGKVECGARHFCHDNQTCCRDSRGGWACCPYRKGICCADRRHCCPAGFDCGAKGTKCLRRKALRWDTLLRDPAPRQLL</sequence>
<comment type="function">
    <text evidence="11">Inhibits epithelial cell proliferation and induces epithelial cells to secrete IL-8.</text>
</comment>
<feature type="signal peptide" evidence="18">
    <location>
        <begin position="1"/>
        <end position="17"/>
    </location>
</feature>
<evidence type="ECO:0000256" key="4">
    <source>
        <dbReference type="ARBA" id="ARBA00022514"/>
    </source>
</evidence>
<dbReference type="GeneTree" id="ENSGT00470000042293"/>
<dbReference type="InterPro" id="IPR000118">
    <property type="entry name" value="Granulin"/>
</dbReference>
<dbReference type="Gene3D" id="2.10.25.160">
    <property type="entry name" value="Granulin"/>
    <property type="match status" value="5"/>
</dbReference>
<dbReference type="SMART" id="SM00277">
    <property type="entry name" value="GRAN"/>
    <property type="match status" value="5"/>
</dbReference>
<dbReference type="PANTHER" id="PTHR12274">
    <property type="entry name" value="GRANULIN"/>
    <property type="match status" value="1"/>
</dbReference>
<keyword evidence="5" id="KW-0964">Secreted</keyword>
<evidence type="ECO:0000256" key="13">
    <source>
        <dbReference type="ARBA" id="ARBA00059698"/>
    </source>
</evidence>
<dbReference type="FunFam" id="2.10.25.160:FF:000003">
    <property type="entry name" value="Progranulin"/>
    <property type="match status" value="1"/>
</dbReference>
<evidence type="ECO:0000256" key="18">
    <source>
        <dbReference type="SAM" id="SignalP"/>
    </source>
</evidence>
<evidence type="ECO:0000256" key="16">
    <source>
        <dbReference type="ARBA" id="ARBA00081961"/>
    </source>
</evidence>
<comment type="subcellular location">
    <subcellularLocation>
        <location evidence="1">Lysosome</location>
    </subcellularLocation>
    <subcellularLocation>
        <location evidence="2">Secreted</location>
    </subcellularLocation>
</comment>
<evidence type="ECO:0000256" key="7">
    <source>
        <dbReference type="ARBA" id="ARBA00022737"/>
    </source>
</evidence>
<evidence type="ECO:0000256" key="9">
    <source>
        <dbReference type="ARBA" id="ARBA00023180"/>
    </source>
</evidence>
<evidence type="ECO:0000256" key="1">
    <source>
        <dbReference type="ARBA" id="ARBA00004371"/>
    </source>
</evidence>
<keyword evidence="6 18" id="KW-0732">Signal</keyword>
<feature type="domain" description="Granulins" evidence="19">
    <location>
        <begin position="158"/>
        <end position="171"/>
    </location>
</feature>
<feature type="disulfide bond" evidence="17">
    <location>
        <begin position="369"/>
        <end position="385"/>
    </location>
</feature>
<dbReference type="GO" id="GO:0050727">
    <property type="term" value="P:regulation of inflammatory response"/>
    <property type="evidence" value="ECO:0007669"/>
    <property type="project" value="TreeGrafter"/>
</dbReference>
<dbReference type="GO" id="GO:0005615">
    <property type="term" value="C:extracellular space"/>
    <property type="evidence" value="ECO:0007669"/>
    <property type="project" value="UniProtKB-KW"/>
</dbReference>
<name>A0A8C3YRT0_9CETA</name>
<feature type="disulfide bond" evidence="17">
    <location>
        <begin position="363"/>
        <end position="375"/>
    </location>
</feature>
<evidence type="ECO:0000256" key="5">
    <source>
        <dbReference type="ARBA" id="ARBA00022525"/>
    </source>
</evidence>
<feature type="disulfide bond" evidence="17">
    <location>
        <begin position="301"/>
        <end position="318"/>
    </location>
</feature>
<dbReference type="PANTHER" id="PTHR12274:SF3">
    <property type="entry name" value="PROGRANULIN"/>
    <property type="match status" value="1"/>
</dbReference>
<evidence type="ECO:0000256" key="15">
    <source>
        <dbReference type="ARBA" id="ARBA00081408"/>
    </source>
</evidence>
<keyword evidence="7" id="KW-0677">Repeat</keyword>
<reference evidence="20" key="2">
    <citation type="submission" date="2025-09" db="UniProtKB">
        <authorList>
            <consortium name="Ensembl"/>
        </authorList>
    </citation>
    <scope>IDENTIFICATION</scope>
</reference>
<evidence type="ECO:0000256" key="2">
    <source>
        <dbReference type="ARBA" id="ARBA00004613"/>
    </source>
</evidence>
<dbReference type="InterPro" id="IPR037277">
    <property type="entry name" value="Granulin_sf"/>
</dbReference>
<evidence type="ECO:0000256" key="14">
    <source>
        <dbReference type="ARBA" id="ARBA00072161"/>
    </source>
</evidence>
<evidence type="ECO:0000313" key="20">
    <source>
        <dbReference type="Ensembl" id="ENSCWAP00000027492.1"/>
    </source>
</evidence>
<comment type="function">
    <text evidence="13">Stabilizes CTSD through interaction with CTSD leading to maintain its aspartic-type peptidase activity.</text>
</comment>
<feature type="disulfide bond" evidence="17">
    <location>
        <begin position="401"/>
        <end position="414"/>
    </location>
</feature>
<feature type="disulfide bond" evidence="17">
    <location>
        <begin position="294"/>
        <end position="310"/>
    </location>
</feature>
<evidence type="ECO:0000256" key="17">
    <source>
        <dbReference type="PIRSR" id="PIRSR639036-50"/>
    </source>
</evidence>
<feature type="domain" description="Granulins" evidence="19">
    <location>
        <begin position="92"/>
        <end position="105"/>
    </location>
</feature>
<feature type="disulfide bond" evidence="17">
    <location>
        <begin position="326"/>
        <end position="339"/>
    </location>
</feature>
<dbReference type="FunFam" id="2.10.25.160:FF:000001">
    <property type="entry name" value="Granulin precursor"/>
    <property type="match status" value="2"/>
</dbReference>
<feature type="chain" id="PRO_5034444853" description="Progranulin" evidence="18">
    <location>
        <begin position="18"/>
        <end position="435"/>
    </location>
</feature>
<feature type="domain" description="Granulins" evidence="19">
    <location>
        <begin position="240"/>
        <end position="253"/>
    </location>
</feature>
<evidence type="ECO:0000256" key="6">
    <source>
        <dbReference type="ARBA" id="ARBA00022729"/>
    </source>
</evidence>
<comment type="function">
    <text evidence="12">Secreted protein that acts as a key regulator of lysosomal function and as a growth factor involved in inflammation, wound healing and cell proliferation. Regulates protein trafficking to lysosomes, and also the activity of lysosomal enzymes. Also facilitates the acidification of lysosomes, causing degradation of mature CTSD by CTSB. In addition, functions as a wound-related growth factor that acts directly on dermal fibroblasts and endothelial cells to promote division, migration and the formation of capillary-like tubule structures. Also promotes epithelial cell proliferation by blocking TNF-mediated neutrophil activation preventing release of oxidants and proteases. Moreover, modulates inflammation in neurons by preserving neurons survival, axonal outgrowth and neuronal integrity.</text>
</comment>
<keyword evidence="4" id="KW-0202">Cytokine</keyword>
<evidence type="ECO:0000313" key="21">
    <source>
        <dbReference type="Proteomes" id="UP000694540"/>
    </source>
</evidence>
<feature type="disulfide bond" evidence="17">
    <location>
        <begin position="133"/>
        <end position="149"/>
    </location>
</feature>
<evidence type="ECO:0000259" key="19">
    <source>
        <dbReference type="PROSITE" id="PS00799"/>
    </source>
</evidence>
<evidence type="ECO:0000256" key="11">
    <source>
        <dbReference type="ARBA" id="ARBA00056087"/>
    </source>
</evidence>
<dbReference type="SUPFAM" id="SSF57277">
    <property type="entry name" value="Granulin repeat"/>
    <property type="match status" value="4"/>
</dbReference>
<feature type="domain" description="Granulins" evidence="19">
    <location>
        <begin position="394"/>
        <end position="407"/>
    </location>
</feature>
<reference evidence="20" key="1">
    <citation type="submission" date="2025-08" db="UniProtKB">
        <authorList>
            <consortium name="Ensembl"/>
        </authorList>
    </citation>
    <scope>IDENTIFICATION</scope>
</reference>
<dbReference type="GO" id="GO:0005125">
    <property type="term" value="F:cytokine activity"/>
    <property type="evidence" value="ECO:0007669"/>
    <property type="project" value="UniProtKB-KW"/>
</dbReference>